<dbReference type="InterPro" id="IPR025997">
    <property type="entry name" value="SBP_2_dom"/>
</dbReference>
<dbReference type="Proteomes" id="UP000281498">
    <property type="component" value="Unassembled WGS sequence"/>
</dbReference>
<evidence type="ECO:0000259" key="4">
    <source>
        <dbReference type="Pfam" id="PF13407"/>
    </source>
</evidence>
<dbReference type="OrthoDB" id="6196975at2"/>
<comment type="subcellular location">
    <subcellularLocation>
        <location evidence="1">Cell envelope</location>
    </subcellularLocation>
</comment>
<accession>A0A3A9K5B1</accession>
<dbReference type="RefSeq" id="WP_110935948.1">
    <property type="nucleotide sequence ID" value="NZ_KZ614146.1"/>
</dbReference>
<dbReference type="InterPro" id="IPR028082">
    <property type="entry name" value="Peripla_BP_I"/>
</dbReference>
<evidence type="ECO:0000313" key="6">
    <source>
        <dbReference type="Proteomes" id="UP000281498"/>
    </source>
</evidence>
<proteinExistence type="inferred from homology"/>
<evidence type="ECO:0000256" key="2">
    <source>
        <dbReference type="ARBA" id="ARBA00007639"/>
    </source>
</evidence>
<comment type="caution">
    <text evidence="5">The sequence shown here is derived from an EMBL/GenBank/DDBJ whole genome shotgun (WGS) entry which is preliminary data.</text>
</comment>
<name>A0A3A9K5B1_9BACI</name>
<dbReference type="GO" id="GO:0030313">
    <property type="term" value="C:cell envelope"/>
    <property type="evidence" value="ECO:0007669"/>
    <property type="project" value="UniProtKB-SubCell"/>
</dbReference>
<protein>
    <submittedName>
        <fullName evidence="5">LacI family transcriptional regulator</fullName>
    </submittedName>
</protein>
<gene>
    <name evidence="5" type="ORF">CR203_19365</name>
</gene>
<keyword evidence="3" id="KW-0732">Signal</keyword>
<evidence type="ECO:0000313" key="5">
    <source>
        <dbReference type="EMBL" id="RKL65642.1"/>
    </source>
</evidence>
<dbReference type="AlphaFoldDB" id="A0A3A9K5B1"/>
<organism evidence="5 6">
    <name type="scientific">Salipaludibacillus neizhouensis</name>
    <dbReference type="NCBI Taxonomy" id="885475"/>
    <lineage>
        <taxon>Bacteria</taxon>
        <taxon>Bacillati</taxon>
        <taxon>Bacillota</taxon>
        <taxon>Bacilli</taxon>
        <taxon>Bacillales</taxon>
        <taxon>Bacillaceae</taxon>
    </lineage>
</organism>
<feature type="domain" description="Periplasmic binding protein" evidence="4">
    <location>
        <begin position="51"/>
        <end position="298"/>
    </location>
</feature>
<comment type="similarity">
    <text evidence="2">Belongs to the bacterial solute-binding protein 2 family.</text>
</comment>
<dbReference type="PANTHER" id="PTHR46847">
    <property type="entry name" value="D-ALLOSE-BINDING PERIPLASMIC PROTEIN-RELATED"/>
    <property type="match status" value="1"/>
</dbReference>
<evidence type="ECO:0000256" key="1">
    <source>
        <dbReference type="ARBA" id="ARBA00004196"/>
    </source>
</evidence>
<dbReference type="GO" id="GO:0030246">
    <property type="term" value="F:carbohydrate binding"/>
    <property type="evidence" value="ECO:0007669"/>
    <property type="project" value="UniProtKB-ARBA"/>
</dbReference>
<reference evidence="5 6" key="1">
    <citation type="submission" date="2017-10" db="EMBL/GenBank/DDBJ databases">
        <title>Bacillus sp. nov., a halophilic bacterium isolated from a Keqin Lake.</title>
        <authorList>
            <person name="Wang H."/>
        </authorList>
    </citation>
    <scope>NUCLEOTIDE SEQUENCE [LARGE SCALE GENOMIC DNA]</scope>
    <source>
        <strain evidence="5 6">KCTC 13187</strain>
    </source>
</reference>
<dbReference type="SUPFAM" id="SSF53822">
    <property type="entry name" value="Periplasmic binding protein-like I"/>
    <property type="match status" value="1"/>
</dbReference>
<evidence type="ECO:0000256" key="3">
    <source>
        <dbReference type="ARBA" id="ARBA00022729"/>
    </source>
</evidence>
<dbReference type="EMBL" id="PDOE01000013">
    <property type="protein sequence ID" value="RKL65642.1"/>
    <property type="molecule type" value="Genomic_DNA"/>
</dbReference>
<dbReference type="PROSITE" id="PS51257">
    <property type="entry name" value="PROKAR_LIPOPROTEIN"/>
    <property type="match status" value="1"/>
</dbReference>
<dbReference type="PANTHER" id="PTHR46847:SF1">
    <property type="entry name" value="D-ALLOSE-BINDING PERIPLASMIC PROTEIN-RELATED"/>
    <property type="match status" value="1"/>
</dbReference>
<keyword evidence="6" id="KW-1185">Reference proteome</keyword>
<dbReference type="Pfam" id="PF13407">
    <property type="entry name" value="Peripla_BP_4"/>
    <property type="match status" value="1"/>
</dbReference>
<sequence>MMKMLFTVMTGLCGIIIMSSCNPLESTEKPVSIEPEAEQSIKDEERLTFAIVYPVAHPFFEGVTLSAKETAENVEKGIDILIRAPAAASVEEQIQIMENLIQQKVDGIAVGPTDSSALTPYINQAIDAGINVICFDTDAPESKRISYIGTDNLAAGKHIGEVVARLLNEEGTIIVSTGLSTMQNLNSRIEGVKNTLKDYPNIEVLDIRFSNGIPSDTITNIENMIEDFPEFDALIGVDSLSGPAAVTVWKAKGLTDKKMVTFDDLPMILDGISNNQISSTISQSQYTWGELIVENLLDSYLGNEVPSFEETETLEVNSKNIDQYINDSKLVPYNN</sequence>
<dbReference type="Gene3D" id="3.40.50.2300">
    <property type="match status" value="2"/>
</dbReference>